<accession>A0A484MLW2</accession>
<dbReference type="AlphaFoldDB" id="A0A484MLW2"/>
<keyword evidence="2" id="KW-1185">Reference proteome</keyword>
<name>A0A484MLW2_9ASTE</name>
<organism evidence="1 2">
    <name type="scientific">Cuscuta campestris</name>
    <dbReference type="NCBI Taxonomy" id="132261"/>
    <lineage>
        <taxon>Eukaryota</taxon>
        <taxon>Viridiplantae</taxon>
        <taxon>Streptophyta</taxon>
        <taxon>Embryophyta</taxon>
        <taxon>Tracheophyta</taxon>
        <taxon>Spermatophyta</taxon>
        <taxon>Magnoliopsida</taxon>
        <taxon>eudicotyledons</taxon>
        <taxon>Gunneridae</taxon>
        <taxon>Pentapetalae</taxon>
        <taxon>asterids</taxon>
        <taxon>lamiids</taxon>
        <taxon>Solanales</taxon>
        <taxon>Convolvulaceae</taxon>
        <taxon>Cuscuteae</taxon>
        <taxon>Cuscuta</taxon>
        <taxon>Cuscuta subgen. Grammica</taxon>
        <taxon>Cuscuta sect. Cleistogrammica</taxon>
    </lineage>
</organism>
<protein>
    <submittedName>
        <fullName evidence="1">Uncharacterized protein</fullName>
    </submittedName>
</protein>
<evidence type="ECO:0000313" key="1">
    <source>
        <dbReference type="EMBL" id="VFQ89477.1"/>
    </source>
</evidence>
<proteinExistence type="predicted"/>
<evidence type="ECO:0000313" key="2">
    <source>
        <dbReference type="Proteomes" id="UP000595140"/>
    </source>
</evidence>
<reference evidence="1 2" key="1">
    <citation type="submission" date="2018-04" db="EMBL/GenBank/DDBJ databases">
        <authorList>
            <person name="Vogel A."/>
        </authorList>
    </citation>
    <scope>NUCLEOTIDE SEQUENCE [LARGE SCALE GENOMIC DNA]</scope>
</reference>
<sequence length="101" mass="11474">MYEEDGKSGTHQLVKGRDRSIDITAVAVSLAEEISTETQVTASRTHTALRFRRILRVSDKSQGSQHSALSAAVESQFAALRPVVHRFRRNSFLEWREYNLN</sequence>
<dbReference type="EMBL" id="OOIL02003813">
    <property type="protein sequence ID" value="VFQ89477.1"/>
    <property type="molecule type" value="Genomic_DNA"/>
</dbReference>
<dbReference type="Proteomes" id="UP000595140">
    <property type="component" value="Unassembled WGS sequence"/>
</dbReference>
<gene>
    <name evidence="1" type="ORF">CCAM_LOCUS31253</name>
</gene>